<protein>
    <submittedName>
        <fullName evidence="2">Uncharacterized protein</fullName>
    </submittedName>
</protein>
<evidence type="ECO:0000313" key="2">
    <source>
        <dbReference type="EMBL" id="JAS41185.1"/>
    </source>
</evidence>
<reference evidence="2" key="1">
    <citation type="submission" date="2015-11" db="EMBL/GenBank/DDBJ databases">
        <title>De novo transcriptome assembly of four potential Pierce s Disease insect vectors from Arizona vineyards.</title>
        <authorList>
            <person name="Tassone E.E."/>
        </authorList>
    </citation>
    <scope>NUCLEOTIDE SEQUENCE</scope>
</reference>
<evidence type="ECO:0000256" key="1">
    <source>
        <dbReference type="SAM" id="MobiDB-lite"/>
    </source>
</evidence>
<name>A0A1B6ET49_9HEMI</name>
<feature type="region of interest" description="Disordered" evidence="1">
    <location>
        <begin position="187"/>
        <end position="219"/>
    </location>
</feature>
<gene>
    <name evidence="2" type="ORF">g.23389</name>
</gene>
<feature type="compositionally biased region" description="Polar residues" evidence="1">
    <location>
        <begin position="26"/>
        <end position="40"/>
    </location>
</feature>
<sequence length="281" mass="30687">SANTSKSMNLTSNSANISKSMKLPSKSANTSKSLKPQSPDTPFVSHSPMSNNKQMHIPTIVFKNSKLSTEPTHNSINPIRYHFPPGQELVRPPPGFIPMPQNNQRFPTSVPFHHEQKPVGQNSWNFEGYPFLPTTAMTSPKVEYLCGVPLYASPPPPISPSVTSPRPPVGPAFNSLRFTGMLGPTEQLIWGQSSPPPSQPPTFRPNTSERPYSDSGPVHNLDASLSKMHITSSTTNMSSLIDLSQQELQTTPDFPKMEGEIAQNKANHSFSVSSNNVVNST</sequence>
<dbReference type="AlphaFoldDB" id="A0A1B6ET49"/>
<feature type="compositionally biased region" description="Pro residues" evidence="1">
    <location>
        <begin position="194"/>
        <end position="203"/>
    </location>
</feature>
<feature type="non-terminal residue" evidence="2">
    <location>
        <position position="1"/>
    </location>
</feature>
<proteinExistence type="predicted"/>
<organism evidence="2">
    <name type="scientific">Cuerna arida</name>
    <dbReference type="NCBI Taxonomy" id="1464854"/>
    <lineage>
        <taxon>Eukaryota</taxon>
        <taxon>Metazoa</taxon>
        <taxon>Ecdysozoa</taxon>
        <taxon>Arthropoda</taxon>
        <taxon>Hexapoda</taxon>
        <taxon>Insecta</taxon>
        <taxon>Pterygota</taxon>
        <taxon>Neoptera</taxon>
        <taxon>Paraneoptera</taxon>
        <taxon>Hemiptera</taxon>
        <taxon>Auchenorrhyncha</taxon>
        <taxon>Membracoidea</taxon>
        <taxon>Cicadellidae</taxon>
        <taxon>Cicadellinae</taxon>
        <taxon>Proconiini</taxon>
        <taxon>Cuerna</taxon>
    </lineage>
</organism>
<feature type="region of interest" description="Disordered" evidence="1">
    <location>
        <begin position="1"/>
        <end position="52"/>
    </location>
</feature>
<accession>A0A1B6ET49</accession>
<feature type="compositionally biased region" description="Polar residues" evidence="1">
    <location>
        <begin position="1"/>
        <end position="19"/>
    </location>
</feature>
<dbReference type="EMBL" id="GECZ01028584">
    <property type="protein sequence ID" value="JAS41185.1"/>
    <property type="molecule type" value="Transcribed_RNA"/>
</dbReference>